<dbReference type="Proteomes" id="UP001515480">
    <property type="component" value="Unassembled WGS sequence"/>
</dbReference>
<evidence type="ECO:0000256" key="1">
    <source>
        <dbReference type="SAM" id="MobiDB-lite"/>
    </source>
</evidence>
<evidence type="ECO:0000313" key="3">
    <source>
        <dbReference type="Proteomes" id="UP001515480"/>
    </source>
</evidence>
<accession>A0AB34JHM1</accession>
<evidence type="ECO:0000313" key="2">
    <source>
        <dbReference type="EMBL" id="KAL1521029.1"/>
    </source>
</evidence>
<comment type="caution">
    <text evidence="2">The sequence shown here is derived from an EMBL/GenBank/DDBJ whole genome shotgun (WGS) entry which is preliminary data.</text>
</comment>
<proteinExistence type="predicted"/>
<sequence>MAVKKDTESEEAKETGKRAGERKVARKVEEKEGWVTERAIEAEVTDKAGVEGVGLVWEAMATAEEKVAPKGRATEAVVGRGAEVQVEAKRG</sequence>
<feature type="region of interest" description="Disordered" evidence="1">
    <location>
        <begin position="1"/>
        <end position="30"/>
    </location>
</feature>
<reference evidence="2 3" key="1">
    <citation type="journal article" date="2024" name="Science">
        <title>Giant polyketide synthase enzymes in the biosynthesis of giant marine polyether toxins.</title>
        <authorList>
            <person name="Fallon T.R."/>
            <person name="Shende V.V."/>
            <person name="Wierzbicki I.H."/>
            <person name="Pendleton A.L."/>
            <person name="Watervoot N.F."/>
            <person name="Auber R.P."/>
            <person name="Gonzalez D.J."/>
            <person name="Wisecaver J.H."/>
            <person name="Moore B.S."/>
        </authorList>
    </citation>
    <scope>NUCLEOTIDE SEQUENCE [LARGE SCALE GENOMIC DNA]</scope>
    <source>
        <strain evidence="2 3">12B1</strain>
    </source>
</reference>
<gene>
    <name evidence="2" type="ORF">AB1Y20_022584</name>
</gene>
<keyword evidence="3" id="KW-1185">Reference proteome</keyword>
<name>A0AB34JHM1_PRYPA</name>
<organism evidence="2 3">
    <name type="scientific">Prymnesium parvum</name>
    <name type="common">Toxic golden alga</name>
    <dbReference type="NCBI Taxonomy" id="97485"/>
    <lineage>
        <taxon>Eukaryota</taxon>
        <taxon>Haptista</taxon>
        <taxon>Haptophyta</taxon>
        <taxon>Prymnesiophyceae</taxon>
        <taxon>Prymnesiales</taxon>
        <taxon>Prymnesiaceae</taxon>
        <taxon>Prymnesium</taxon>
    </lineage>
</organism>
<dbReference type="EMBL" id="JBGBPQ010000008">
    <property type="protein sequence ID" value="KAL1521029.1"/>
    <property type="molecule type" value="Genomic_DNA"/>
</dbReference>
<dbReference type="AlphaFoldDB" id="A0AB34JHM1"/>
<protein>
    <submittedName>
        <fullName evidence="2">Uncharacterized protein</fullName>
    </submittedName>
</protein>